<proteinExistence type="predicted"/>
<reference evidence="3 4" key="1">
    <citation type="submission" date="2016-03" db="EMBL/GenBank/DDBJ databases">
        <title>EvidentialGene: Evidence-directed Construction of Genes on Genomes.</title>
        <authorList>
            <person name="Gilbert D.G."/>
            <person name="Choi J.-H."/>
            <person name="Mockaitis K."/>
            <person name="Colbourne J."/>
            <person name="Pfrender M."/>
        </authorList>
    </citation>
    <scope>NUCLEOTIDE SEQUENCE [LARGE SCALE GENOMIC DNA]</scope>
    <source>
        <strain evidence="3 4">Xinb3</strain>
        <tissue evidence="3">Complete organism</tissue>
    </source>
</reference>
<accession>A0A164ZWT8</accession>
<feature type="chain" id="PRO_5007855024" evidence="2">
    <location>
        <begin position="22"/>
        <end position="107"/>
    </location>
</feature>
<dbReference type="AlphaFoldDB" id="A0A164ZWT8"/>
<comment type="caution">
    <text evidence="3">The sequence shown here is derived from an EMBL/GenBank/DDBJ whole genome shotgun (WGS) entry which is preliminary data.</text>
</comment>
<dbReference type="Proteomes" id="UP000076858">
    <property type="component" value="Unassembled WGS sequence"/>
</dbReference>
<evidence type="ECO:0000256" key="1">
    <source>
        <dbReference type="SAM" id="MobiDB-lite"/>
    </source>
</evidence>
<gene>
    <name evidence="3" type="ORF">APZ42_017508</name>
</gene>
<organism evidence="3 4">
    <name type="scientific">Daphnia magna</name>
    <dbReference type="NCBI Taxonomy" id="35525"/>
    <lineage>
        <taxon>Eukaryota</taxon>
        <taxon>Metazoa</taxon>
        <taxon>Ecdysozoa</taxon>
        <taxon>Arthropoda</taxon>
        <taxon>Crustacea</taxon>
        <taxon>Branchiopoda</taxon>
        <taxon>Diplostraca</taxon>
        <taxon>Cladocera</taxon>
        <taxon>Anomopoda</taxon>
        <taxon>Daphniidae</taxon>
        <taxon>Daphnia</taxon>
    </lineage>
</organism>
<feature type="region of interest" description="Disordered" evidence="1">
    <location>
        <begin position="86"/>
        <end position="107"/>
    </location>
</feature>
<evidence type="ECO:0000313" key="4">
    <source>
        <dbReference type="Proteomes" id="UP000076858"/>
    </source>
</evidence>
<keyword evidence="4" id="KW-1185">Reference proteome</keyword>
<dbReference type="EMBL" id="LRGB01000687">
    <property type="protein sequence ID" value="KZS16881.1"/>
    <property type="molecule type" value="Genomic_DNA"/>
</dbReference>
<evidence type="ECO:0000313" key="3">
    <source>
        <dbReference type="EMBL" id="KZS16881.1"/>
    </source>
</evidence>
<sequence>MPFVFLIHLELLRGLFPTTSAINNETKTRDMKAKPFSFKQHLSHYFLGLYTGTHLPPTKLSHTAQVYDETGTNKRQKLFHCASVSAEPSLPREPRSVSGSRHALDFL</sequence>
<name>A0A164ZWT8_9CRUS</name>
<keyword evidence="2" id="KW-0732">Signal</keyword>
<evidence type="ECO:0000256" key="2">
    <source>
        <dbReference type="SAM" id="SignalP"/>
    </source>
</evidence>
<protein>
    <submittedName>
        <fullName evidence="3">Uncharacterized protein</fullName>
    </submittedName>
</protein>
<feature type="signal peptide" evidence="2">
    <location>
        <begin position="1"/>
        <end position="21"/>
    </location>
</feature>